<evidence type="ECO:0000313" key="3">
    <source>
        <dbReference type="Proteomes" id="UP000629619"/>
    </source>
</evidence>
<keyword evidence="3" id="KW-1185">Reference proteome</keyword>
<dbReference type="AlphaFoldDB" id="A0A919N493"/>
<name>A0A919N493_9ACTN</name>
<protein>
    <submittedName>
        <fullName evidence="2">Uncharacterized protein</fullName>
    </submittedName>
</protein>
<comment type="caution">
    <text evidence="2">The sequence shown here is derived from an EMBL/GenBank/DDBJ whole genome shotgun (WGS) entry which is preliminary data.</text>
</comment>
<proteinExistence type="predicted"/>
<keyword evidence="1" id="KW-0812">Transmembrane</keyword>
<feature type="transmembrane region" description="Helical" evidence="1">
    <location>
        <begin position="46"/>
        <end position="68"/>
    </location>
</feature>
<dbReference type="EMBL" id="BOMW01000016">
    <property type="protein sequence ID" value="GIF04106.1"/>
    <property type="molecule type" value="Genomic_DNA"/>
</dbReference>
<feature type="transmembrane region" description="Helical" evidence="1">
    <location>
        <begin position="74"/>
        <end position="93"/>
    </location>
</feature>
<accession>A0A919N493</accession>
<dbReference type="RefSeq" id="WP_203677804.1">
    <property type="nucleotide sequence ID" value="NZ_BOMW01000016.1"/>
</dbReference>
<sequence>MPHVEVSAGTVVTILGMIVLAVQAGAIPFTYAAATRHVRRGGTRPALVATGAYLLGCLLTLVFVAVFACSDFPMPLAVPLGYLPMWLFALLILKDPEARPSGRRLRS</sequence>
<organism evidence="2 3">
    <name type="scientific">Actinoplanes siamensis</name>
    <dbReference type="NCBI Taxonomy" id="1223317"/>
    <lineage>
        <taxon>Bacteria</taxon>
        <taxon>Bacillati</taxon>
        <taxon>Actinomycetota</taxon>
        <taxon>Actinomycetes</taxon>
        <taxon>Micromonosporales</taxon>
        <taxon>Micromonosporaceae</taxon>
        <taxon>Actinoplanes</taxon>
    </lineage>
</organism>
<dbReference type="Proteomes" id="UP000629619">
    <property type="component" value="Unassembled WGS sequence"/>
</dbReference>
<keyword evidence="1" id="KW-1133">Transmembrane helix</keyword>
<evidence type="ECO:0000313" key="2">
    <source>
        <dbReference type="EMBL" id="GIF04106.1"/>
    </source>
</evidence>
<gene>
    <name evidence="2" type="ORF">Asi03nite_16440</name>
</gene>
<reference evidence="2" key="1">
    <citation type="submission" date="2021-01" db="EMBL/GenBank/DDBJ databases">
        <title>Whole genome shotgun sequence of Actinoplanes siamensis NBRC 109076.</title>
        <authorList>
            <person name="Komaki H."/>
            <person name="Tamura T."/>
        </authorList>
    </citation>
    <scope>NUCLEOTIDE SEQUENCE</scope>
    <source>
        <strain evidence="2">NBRC 109076</strain>
    </source>
</reference>
<keyword evidence="1" id="KW-0472">Membrane</keyword>
<evidence type="ECO:0000256" key="1">
    <source>
        <dbReference type="SAM" id="Phobius"/>
    </source>
</evidence>
<feature type="transmembrane region" description="Helical" evidence="1">
    <location>
        <begin position="12"/>
        <end position="34"/>
    </location>
</feature>